<proteinExistence type="predicted"/>
<sequence length="108" mass="12637">MDYLKEIEERYGAEASRVSKQVLNLNSRLARLEKIEERYGAEASRVSKQVLNLNSRLARLENRKLFVLRCRHSNLSPSHIKNGSKNIKILLADARGPLQRRFGHFEWF</sequence>
<evidence type="ECO:0000313" key="1">
    <source>
        <dbReference type="EMBL" id="KAK9737111.1"/>
    </source>
</evidence>
<keyword evidence="2" id="KW-1185">Reference proteome</keyword>
<protein>
    <submittedName>
        <fullName evidence="1">Uncharacterized protein</fullName>
    </submittedName>
</protein>
<dbReference type="EMBL" id="JASPKY010000104">
    <property type="protein sequence ID" value="KAK9737111.1"/>
    <property type="molecule type" value="Genomic_DNA"/>
</dbReference>
<dbReference type="AlphaFoldDB" id="A0AAW1LTV0"/>
<dbReference type="Proteomes" id="UP001458880">
    <property type="component" value="Unassembled WGS sequence"/>
</dbReference>
<organism evidence="1 2">
    <name type="scientific">Popillia japonica</name>
    <name type="common">Japanese beetle</name>
    <dbReference type="NCBI Taxonomy" id="7064"/>
    <lineage>
        <taxon>Eukaryota</taxon>
        <taxon>Metazoa</taxon>
        <taxon>Ecdysozoa</taxon>
        <taxon>Arthropoda</taxon>
        <taxon>Hexapoda</taxon>
        <taxon>Insecta</taxon>
        <taxon>Pterygota</taxon>
        <taxon>Neoptera</taxon>
        <taxon>Endopterygota</taxon>
        <taxon>Coleoptera</taxon>
        <taxon>Polyphaga</taxon>
        <taxon>Scarabaeiformia</taxon>
        <taxon>Scarabaeidae</taxon>
        <taxon>Rutelinae</taxon>
        <taxon>Popillia</taxon>
    </lineage>
</organism>
<accession>A0AAW1LTV0</accession>
<reference evidence="1 2" key="1">
    <citation type="journal article" date="2024" name="BMC Genomics">
        <title>De novo assembly and annotation of Popillia japonica's genome with initial clues to its potential as an invasive pest.</title>
        <authorList>
            <person name="Cucini C."/>
            <person name="Boschi S."/>
            <person name="Funari R."/>
            <person name="Cardaioli E."/>
            <person name="Iannotti N."/>
            <person name="Marturano G."/>
            <person name="Paoli F."/>
            <person name="Bruttini M."/>
            <person name="Carapelli A."/>
            <person name="Frati F."/>
            <person name="Nardi F."/>
        </authorList>
    </citation>
    <scope>NUCLEOTIDE SEQUENCE [LARGE SCALE GENOMIC DNA]</scope>
    <source>
        <strain evidence="1">DMR45628</strain>
    </source>
</reference>
<name>A0AAW1LTV0_POPJA</name>
<evidence type="ECO:0000313" key="2">
    <source>
        <dbReference type="Proteomes" id="UP001458880"/>
    </source>
</evidence>
<comment type="caution">
    <text evidence="1">The sequence shown here is derived from an EMBL/GenBank/DDBJ whole genome shotgun (WGS) entry which is preliminary data.</text>
</comment>
<gene>
    <name evidence="1" type="ORF">QE152_g10982</name>
</gene>